<keyword evidence="6" id="KW-0460">Magnesium</keyword>
<name>A0A8E5HXS0_USTVR</name>
<dbReference type="Proteomes" id="UP000027002">
    <property type="component" value="Chromosome 6"/>
</dbReference>
<evidence type="ECO:0000313" key="9">
    <source>
        <dbReference type="Proteomes" id="UP000027002"/>
    </source>
</evidence>
<sequence length="667" mass="73512">MPTTKDIQRALARIRVFLPARKQAAMERRNIKLGLERISRVVPDEQKWTGVHVGGTNGKGSICALLAGMFKLSGISHGTYVSPALPERHNAITINGSYVNKRMYEMEMEHVRQAYERVATGWTFASGEGLGHLTPFELETAAAFRVLNKMNVKYGIVEVGMGGATDATNAMRDKAVTVISKIGLDHQEYLGDTMGEIARVKAGIMRTGVPCVVDGTNPPAVLDVLREHAHSIGTDIHLASRALPLVRDVDRQRFPLQDYEQQNLLCARLAFAKLFPHLHIDVNKLLALKPQLPGRMERVRVTGLTEGAREAPILVDGAHNVLGVEALAAYVDGTLREQGEPVSWVMGLSASKSKPFARMVEALVRPQDSLAFVEYTQGPNDPPPVPAELGREIAAQVIRDESRLYGGEAADVARGVQWACRQAGERPVVATGSLYMIRDLYRTQGVEPSRKIKTRRPGNSSGPDDTASPLVPDKIRELQRRAAHHKTQAAGYQEAIRSIAIAYTNNGNNNNTNDNNNNDNNDNDNSNNDNNNNSSNSNNKKKQPAAGADEERTRSVEEYQRRRDEHLRAYNRAMYRIRGRIPDPDRKYISHQEIFGVPEKPARRISALLPREAEEAGDAPPASPSPAAAAEPPPEAGATWSRRARPPARGPAGDDEFSKAIKWQRRQ</sequence>
<feature type="region of interest" description="Disordered" evidence="7">
    <location>
        <begin position="506"/>
        <end position="562"/>
    </location>
</feature>
<dbReference type="GO" id="GO:0005829">
    <property type="term" value="C:cytosol"/>
    <property type="evidence" value="ECO:0007669"/>
    <property type="project" value="TreeGrafter"/>
</dbReference>
<evidence type="ECO:0000256" key="7">
    <source>
        <dbReference type="SAM" id="MobiDB-lite"/>
    </source>
</evidence>
<dbReference type="KEGG" id="uvi:66068358"/>
<dbReference type="SUPFAM" id="SSF53244">
    <property type="entry name" value="MurD-like peptide ligases, peptide-binding domain"/>
    <property type="match status" value="1"/>
</dbReference>
<evidence type="ECO:0000256" key="1">
    <source>
        <dbReference type="ARBA" id="ARBA00008276"/>
    </source>
</evidence>
<keyword evidence="9" id="KW-1185">Reference proteome</keyword>
<dbReference type="Gene3D" id="3.90.190.20">
    <property type="entry name" value="Mur ligase, C-terminal domain"/>
    <property type="match status" value="1"/>
</dbReference>
<dbReference type="Gene3D" id="3.40.1190.10">
    <property type="entry name" value="Mur-like, catalytic domain"/>
    <property type="match status" value="1"/>
</dbReference>
<gene>
    <name evidence="8" type="ORF">UV8b_07581</name>
</gene>
<dbReference type="GeneID" id="66068358"/>
<dbReference type="NCBIfam" id="TIGR01499">
    <property type="entry name" value="folC"/>
    <property type="match status" value="1"/>
</dbReference>
<dbReference type="AlphaFoldDB" id="A0A8E5HXS0"/>
<dbReference type="GO" id="GO:0005524">
    <property type="term" value="F:ATP binding"/>
    <property type="evidence" value="ECO:0007669"/>
    <property type="project" value="UniProtKB-KW"/>
</dbReference>
<dbReference type="InterPro" id="IPR036615">
    <property type="entry name" value="Mur_ligase_C_dom_sf"/>
</dbReference>
<evidence type="ECO:0000256" key="4">
    <source>
        <dbReference type="ARBA" id="ARBA00022741"/>
    </source>
</evidence>
<dbReference type="InterPro" id="IPR001645">
    <property type="entry name" value="Folylpolyglutamate_synth"/>
</dbReference>
<dbReference type="UniPathway" id="UPA00850"/>
<dbReference type="GO" id="GO:0046872">
    <property type="term" value="F:metal ion binding"/>
    <property type="evidence" value="ECO:0007669"/>
    <property type="project" value="UniProtKB-KW"/>
</dbReference>
<comment type="similarity">
    <text evidence="1">Belongs to the folylpolyglutamate synthase family.</text>
</comment>
<evidence type="ECO:0000313" key="8">
    <source>
        <dbReference type="EMBL" id="QUC23340.1"/>
    </source>
</evidence>
<evidence type="ECO:0000256" key="6">
    <source>
        <dbReference type="ARBA" id="ARBA00022842"/>
    </source>
</evidence>
<dbReference type="SUPFAM" id="SSF53623">
    <property type="entry name" value="MurD-like peptide ligases, catalytic domain"/>
    <property type="match status" value="1"/>
</dbReference>
<feature type="region of interest" description="Disordered" evidence="7">
    <location>
        <begin position="447"/>
        <end position="471"/>
    </location>
</feature>
<protein>
    <recommendedName>
        <fullName evidence="10">Dihydrofolate synthetase Fol3</fullName>
    </recommendedName>
</protein>
<dbReference type="GO" id="GO:0005739">
    <property type="term" value="C:mitochondrion"/>
    <property type="evidence" value="ECO:0007669"/>
    <property type="project" value="TreeGrafter"/>
</dbReference>
<dbReference type="OrthoDB" id="5212574at2759"/>
<keyword evidence="2" id="KW-0436">Ligase</keyword>
<dbReference type="InterPro" id="IPR036565">
    <property type="entry name" value="Mur-like_cat_sf"/>
</dbReference>
<evidence type="ECO:0008006" key="10">
    <source>
        <dbReference type="Google" id="ProtNLM"/>
    </source>
</evidence>
<dbReference type="GO" id="GO:0008841">
    <property type="term" value="F:dihydrofolate synthase activity"/>
    <property type="evidence" value="ECO:0007669"/>
    <property type="project" value="TreeGrafter"/>
</dbReference>
<dbReference type="GO" id="GO:0004326">
    <property type="term" value="F:tetrahydrofolylpolyglutamate synthase activity"/>
    <property type="evidence" value="ECO:0007669"/>
    <property type="project" value="InterPro"/>
</dbReference>
<organism evidence="8 9">
    <name type="scientific">Ustilaginoidea virens</name>
    <name type="common">Rice false smut fungus</name>
    <name type="synonym">Villosiclava virens</name>
    <dbReference type="NCBI Taxonomy" id="1159556"/>
    <lineage>
        <taxon>Eukaryota</taxon>
        <taxon>Fungi</taxon>
        <taxon>Dikarya</taxon>
        <taxon>Ascomycota</taxon>
        <taxon>Pezizomycotina</taxon>
        <taxon>Sordariomycetes</taxon>
        <taxon>Hypocreomycetidae</taxon>
        <taxon>Hypocreales</taxon>
        <taxon>Clavicipitaceae</taxon>
        <taxon>Ustilaginoidea</taxon>
    </lineage>
</organism>
<dbReference type="RefSeq" id="XP_043001013.1">
    <property type="nucleotide sequence ID" value="XM_043145078.1"/>
</dbReference>
<keyword evidence="4" id="KW-0547">Nucleotide-binding</keyword>
<evidence type="ECO:0000256" key="5">
    <source>
        <dbReference type="ARBA" id="ARBA00022840"/>
    </source>
</evidence>
<keyword evidence="3" id="KW-0479">Metal-binding</keyword>
<evidence type="ECO:0000256" key="2">
    <source>
        <dbReference type="ARBA" id="ARBA00022598"/>
    </source>
</evidence>
<keyword evidence="5" id="KW-0067">ATP-binding</keyword>
<evidence type="ECO:0000256" key="3">
    <source>
        <dbReference type="ARBA" id="ARBA00022723"/>
    </source>
</evidence>
<feature type="compositionally biased region" description="Low complexity" evidence="7">
    <location>
        <begin position="506"/>
        <end position="538"/>
    </location>
</feature>
<feature type="region of interest" description="Disordered" evidence="7">
    <location>
        <begin position="608"/>
        <end position="667"/>
    </location>
</feature>
<dbReference type="PANTHER" id="PTHR11136:SF0">
    <property type="entry name" value="DIHYDROFOLATE SYNTHETASE-RELATED"/>
    <property type="match status" value="1"/>
</dbReference>
<proteinExistence type="inferred from homology"/>
<feature type="compositionally biased region" description="Basic and acidic residues" evidence="7">
    <location>
        <begin position="549"/>
        <end position="562"/>
    </location>
</feature>
<dbReference type="PANTHER" id="PTHR11136">
    <property type="entry name" value="FOLYLPOLYGLUTAMATE SYNTHASE-RELATED"/>
    <property type="match status" value="1"/>
</dbReference>
<reference evidence="8" key="1">
    <citation type="submission" date="2020-03" db="EMBL/GenBank/DDBJ databases">
        <title>A mixture of massive structural variations and highly conserved coding sequences in Ustilaginoidea virens genome.</title>
        <authorList>
            <person name="Zhang K."/>
            <person name="Zhao Z."/>
            <person name="Zhang Z."/>
            <person name="Li Y."/>
            <person name="Hsiang T."/>
            <person name="Sun W."/>
        </authorList>
    </citation>
    <scope>NUCLEOTIDE SEQUENCE</scope>
    <source>
        <strain evidence="8">UV-8b</strain>
    </source>
</reference>
<accession>A0A8E5HXS0</accession>
<dbReference type="EMBL" id="CP072758">
    <property type="protein sequence ID" value="QUC23340.1"/>
    <property type="molecule type" value="Genomic_DNA"/>
</dbReference>